<evidence type="ECO:0000313" key="1">
    <source>
        <dbReference type="EMBL" id="PNX61870.1"/>
    </source>
</evidence>
<evidence type="ECO:0000313" key="2">
    <source>
        <dbReference type="Proteomes" id="UP000236291"/>
    </source>
</evidence>
<comment type="caution">
    <text evidence="1">The sequence shown here is derived from an EMBL/GenBank/DDBJ whole genome shotgun (WGS) entry which is preliminary data.</text>
</comment>
<reference evidence="1 2" key="2">
    <citation type="journal article" date="2017" name="Front. Plant Sci.">
        <title>Gene Classification and Mining of Molecular Markers Useful in Red Clover (Trifolium pratense) Breeding.</title>
        <authorList>
            <person name="Istvanek J."/>
            <person name="Dluhosova J."/>
            <person name="Dluhos P."/>
            <person name="Patkova L."/>
            <person name="Nedelnik J."/>
            <person name="Repkova J."/>
        </authorList>
    </citation>
    <scope>NUCLEOTIDE SEQUENCE [LARGE SCALE GENOMIC DNA]</scope>
    <source>
        <strain evidence="2">cv. Tatra</strain>
        <tissue evidence="1">Young leaves</tissue>
    </source>
</reference>
<sequence length="105" mass="12171">LFVLLKICLPPTNLGNFRWFHKLQPQTLLVSNYLQQSNKLPSLITVASTQDLPSYTTLVYLHLKPRFLHQSLKPADVEYSNHRLSRMMLSIISPPLQADLHRNLH</sequence>
<organism evidence="1 2">
    <name type="scientific">Trifolium pratense</name>
    <name type="common">Red clover</name>
    <dbReference type="NCBI Taxonomy" id="57577"/>
    <lineage>
        <taxon>Eukaryota</taxon>
        <taxon>Viridiplantae</taxon>
        <taxon>Streptophyta</taxon>
        <taxon>Embryophyta</taxon>
        <taxon>Tracheophyta</taxon>
        <taxon>Spermatophyta</taxon>
        <taxon>Magnoliopsida</taxon>
        <taxon>eudicotyledons</taxon>
        <taxon>Gunneridae</taxon>
        <taxon>Pentapetalae</taxon>
        <taxon>rosids</taxon>
        <taxon>fabids</taxon>
        <taxon>Fabales</taxon>
        <taxon>Fabaceae</taxon>
        <taxon>Papilionoideae</taxon>
        <taxon>50 kb inversion clade</taxon>
        <taxon>NPAAA clade</taxon>
        <taxon>Hologalegina</taxon>
        <taxon>IRL clade</taxon>
        <taxon>Trifolieae</taxon>
        <taxon>Trifolium</taxon>
    </lineage>
</organism>
<accession>A0A2K3K6F0</accession>
<gene>
    <name evidence="1" type="ORF">L195_g052678</name>
</gene>
<feature type="non-terminal residue" evidence="1">
    <location>
        <position position="1"/>
    </location>
</feature>
<dbReference type="AlphaFoldDB" id="A0A2K3K6F0"/>
<reference evidence="1 2" key="1">
    <citation type="journal article" date="2014" name="Am. J. Bot.">
        <title>Genome assembly and annotation for red clover (Trifolium pratense; Fabaceae).</title>
        <authorList>
            <person name="Istvanek J."/>
            <person name="Jaros M."/>
            <person name="Krenek A."/>
            <person name="Repkova J."/>
        </authorList>
    </citation>
    <scope>NUCLEOTIDE SEQUENCE [LARGE SCALE GENOMIC DNA]</scope>
    <source>
        <strain evidence="2">cv. Tatra</strain>
        <tissue evidence="1">Young leaves</tissue>
    </source>
</reference>
<dbReference type="Proteomes" id="UP000236291">
    <property type="component" value="Unassembled WGS sequence"/>
</dbReference>
<proteinExistence type="predicted"/>
<name>A0A2K3K6F0_TRIPR</name>
<dbReference type="EMBL" id="ASHM01086294">
    <property type="protein sequence ID" value="PNX61870.1"/>
    <property type="molecule type" value="Genomic_DNA"/>
</dbReference>
<protein>
    <submittedName>
        <fullName evidence="1">Uncharacterized protein</fullName>
    </submittedName>
</protein>